<dbReference type="GO" id="GO:0010468">
    <property type="term" value="P:regulation of gene expression"/>
    <property type="evidence" value="ECO:0007669"/>
    <property type="project" value="UniProtKB-ARBA"/>
</dbReference>
<dbReference type="PROSITE" id="PS50137">
    <property type="entry name" value="DS_RBD"/>
    <property type="match status" value="1"/>
</dbReference>
<evidence type="ECO:0000256" key="1">
    <source>
        <dbReference type="PROSITE-ProRule" id="PRU00266"/>
    </source>
</evidence>
<evidence type="ECO:0000259" key="3">
    <source>
        <dbReference type="PROSITE" id="PS50137"/>
    </source>
</evidence>
<dbReference type="AlphaFoldDB" id="B4GWG0"/>
<dbReference type="STRING" id="7234.B4GWG0"/>
<feature type="domain" description="DRBM" evidence="3">
    <location>
        <begin position="1"/>
        <end position="38"/>
    </location>
</feature>
<dbReference type="HOGENOM" id="CLU_069228_0_0_1"/>
<dbReference type="GO" id="GO:0003723">
    <property type="term" value="F:RNA binding"/>
    <property type="evidence" value="ECO:0007669"/>
    <property type="project" value="UniProtKB-UniRule"/>
</dbReference>
<dbReference type="Proteomes" id="UP000008744">
    <property type="component" value="Unassembled WGS sequence"/>
</dbReference>
<keyword evidence="5" id="KW-1185">Reference proteome</keyword>
<dbReference type="OrthoDB" id="7869461at2759"/>
<sequence>MAFFCMLKLKDVSATGEGASKNMAKQVAALCVWKKILKIPVISAILNQSDASPMMATSALALFGEDHLLSLKQRKKLRDLLVLVATNIEGEPLPIAEPIAEHIVEPIAESIPIPKKTPASLGIYELPYPDVGPVVKNQQTLKCTAEAKVPPLMHVKPNPSTIRKKAPESLGNNRSPYPYEEAAEKTVSGNSLKLEPRYGRNIPDPGPTSYGVRTHLLQDDYFFKFPKDLKEAAFKVINSKDFETKKEHAEALLAALLLIYIIAPVLSREAAFKVINSKDFETKKEQAEALLAALQLNYTMAPVPCKNTKYPLVSLTLHCDYNGLFIDQKSNIYDVIIEYLNDMLR</sequence>
<reference evidence="4 5" key="1">
    <citation type="journal article" date="2007" name="Nature">
        <title>Evolution of genes and genomes on the Drosophila phylogeny.</title>
        <authorList>
            <consortium name="Drosophila 12 Genomes Consortium"/>
            <person name="Clark A.G."/>
            <person name="Eisen M.B."/>
            <person name="Smith D.R."/>
            <person name="Bergman C.M."/>
            <person name="Oliver B."/>
            <person name="Markow T.A."/>
            <person name="Kaufman T.C."/>
            <person name="Kellis M."/>
            <person name="Gelbart W."/>
            <person name="Iyer V.N."/>
            <person name="Pollard D.A."/>
            <person name="Sackton T.B."/>
            <person name="Larracuente A.M."/>
            <person name="Singh N.D."/>
            <person name="Abad J.P."/>
            <person name="Abt D.N."/>
            <person name="Adryan B."/>
            <person name="Aguade M."/>
            <person name="Akashi H."/>
            <person name="Anderson W.W."/>
            <person name="Aquadro C.F."/>
            <person name="Ardell D.H."/>
            <person name="Arguello R."/>
            <person name="Artieri C.G."/>
            <person name="Barbash D.A."/>
            <person name="Barker D."/>
            <person name="Barsanti P."/>
            <person name="Batterham P."/>
            <person name="Batzoglou S."/>
            <person name="Begun D."/>
            <person name="Bhutkar A."/>
            <person name="Blanco E."/>
            <person name="Bosak S.A."/>
            <person name="Bradley R.K."/>
            <person name="Brand A.D."/>
            <person name="Brent M.R."/>
            <person name="Brooks A.N."/>
            <person name="Brown R.H."/>
            <person name="Butlin R.K."/>
            <person name="Caggese C."/>
            <person name="Calvi B.R."/>
            <person name="Bernardo de Carvalho A."/>
            <person name="Caspi A."/>
            <person name="Castrezana S."/>
            <person name="Celniker S.E."/>
            <person name="Chang J.L."/>
            <person name="Chapple C."/>
            <person name="Chatterji S."/>
            <person name="Chinwalla A."/>
            <person name="Civetta A."/>
            <person name="Clifton S.W."/>
            <person name="Comeron J.M."/>
            <person name="Costello J.C."/>
            <person name="Coyne J.A."/>
            <person name="Daub J."/>
            <person name="David R.G."/>
            <person name="Delcher A.L."/>
            <person name="Delehaunty K."/>
            <person name="Do C.B."/>
            <person name="Ebling H."/>
            <person name="Edwards K."/>
            <person name="Eickbush T."/>
            <person name="Evans J.D."/>
            <person name="Filipski A."/>
            <person name="Findeiss S."/>
            <person name="Freyhult E."/>
            <person name="Fulton L."/>
            <person name="Fulton R."/>
            <person name="Garcia A.C."/>
            <person name="Gardiner A."/>
            <person name="Garfield D.A."/>
            <person name="Garvin B.E."/>
            <person name="Gibson G."/>
            <person name="Gilbert D."/>
            <person name="Gnerre S."/>
            <person name="Godfrey J."/>
            <person name="Good R."/>
            <person name="Gotea V."/>
            <person name="Gravely B."/>
            <person name="Greenberg A.J."/>
            <person name="Griffiths-Jones S."/>
            <person name="Gross S."/>
            <person name="Guigo R."/>
            <person name="Gustafson E.A."/>
            <person name="Haerty W."/>
            <person name="Hahn M.W."/>
            <person name="Halligan D.L."/>
            <person name="Halpern A.L."/>
            <person name="Halter G.M."/>
            <person name="Han M.V."/>
            <person name="Heger A."/>
            <person name="Hillier L."/>
            <person name="Hinrichs A.S."/>
            <person name="Holmes I."/>
            <person name="Hoskins R.A."/>
            <person name="Hubisz M.J."/>
            <person name="Hultmark D."/>
            <person name="Huntley M.A."/>
            <person name="Jaffe D.B."/>
            <person name="Jagadeeshan S."/>
            <person name="Jeck W.R."/>
            <person name="Johnson J."/>
            <person name="Jones C.D."/>
            <person name="Jordan W.C."/>
            <person name="Karpen G.H."/>
            <person name="Kataoka E."/>
            <person name="Keightley P.D."/>
            <person name="Kheradpour P."/>
            <person name="Kirkness E.F."/>
            <person name="Koerich L.B."/>
            <person name="Kristiansen K."/>
            <person name="Kudrna D."/>
            <person name="Kulathinal R.J."/>
            <person name="Kumar S."/>
            <person name="Kwok R."/>
            <person name="Lander E."/>
            <person name="Langley C.H."/>
            <person name="Lapoint R."/>
            <person name="Lazzaro B.P."/>
            <person name="Lee S.J."/>
            <person name="Levesque L."/>
            <person name="Li R."/>
            <person name="Lin C.F."/>
            <person name="Lin M.F."/>
            <person name="Lindblad-Toh K."/>
            <person name="Llopart A."/>
            <person name="Long M."/>
            <person name="Low L."/>
            <person name="Lozovsky E."/>
            <person name="Lu J."/>
            <person name="Luo M."/>
            <person name="Machado C.A."/>
            <person name="Makalowski W."/>
            <person name="Marzo M."/>
            <person name="Matsuda M."/>
            <person name="Matzkin L."/>
            <person name="McAllister B."/>
            <person name="McBride C.S."/>
            <person name="McKernan B."/>
            <person name="McKernan K."/>
            <person name="Mendez-Lago M."/>
            <person name="Minx P."/>
            <person name="Mollenhauer M.U."/>
            <person name="Montooth K."/>
            <person name="Mount S.M."/>
            <person name="Mu X."/>
            <person name="Myers E."/>
            <person name="Negre B."/>
            <person name="Newfeld S."/>
            <person name="Nielsen R."/>
            <person name="Noor M.A."/>
            <person name="O'Grady P."/>
            <person name="Pachter L."/>
            <person name="Papaceit M."/>
            <person name="Parisi M.J."/>
            <person name="Parisi M."/>
            <person name="Parts L."/>
            <person name="Pedersen J.S."/>
            <person name="Pesole G."/>
            <person name="Phillippy A.M."/>
            <person name="Ponting C.P."/>
            <person name="Pop M."/>
            <person name="Porcelli D."/>
            <person name="Powell J.R."/>
            <person name="Prohaska S."/>
            <person name="Pruitt K."/>
            <person name="Puig M."/>
            <person name="Quesneville H."/>
            <person name="Ram K.R."/>
            <person name="Rand D."/>
            <person name="Rasmussen M.D."/>
            <person name="Reed L.K."/>
            <person name="Reenan R."/>
            <person name="Reily A."/>
            <person name="Remington K.A."/>
            <person name="Rieger T.T."/>
            <person name="Ritchie M.G."/>
            <person name="Robin C."/>
            <person name="Rogers Y.H."/>
            <person name="Rohde C."/>
            <person name="Rozas J."/>
            <person name="Rubenfield M.J."/>
            <person name="Ruiz A."/>
            <person name="Russo S."/>
            <person name="Salzberg S.L."/>
            <person name="Sanchez-Gracia A."/>
            <person name="Saranga D.J."/>
            <person name="Sato H."/>
            <person name="Schaeffer S.W."/>
            <person name="Schatz M.C."/>
            <person name="Schlenke T."/>
            <person name="Schwartz R."/>
            <person name="Segarra C."/>
            <person name="Singh R.S."/>
            <person name="Sirot L."/>
            <person name="Sirota M."/>
            <person name="Sisneros N.B."/>
            <person name="Smith C.D."/>
            <person name="Smith T.F."/>
            <person name="Spieth J."/>
            <person name="Stage D.E."/>
            <person name="Stark A."/>
            <person name="Stephan W."/>
            <person name="Strausberg R.L."/>
            <person name="Strempel S."/>
            <person name="Sturgill D."/>
            <person name="Sutton G."/>
            <person name="Sutton G.G."/>
            <person name="Tao W."/>
            <person name="Teichmann S."/>
            <person name="Tobari Y.N."/>
            <person name="Tomimura Y."/>
            <person name="Tsolas J.M."/>
            <person name="Valente V.L."/>
            <person name="Venter E."/>
            <person name="Venter J.C."/>
            <person name="Vicario S."/>
            <person name="Vieira F.G."/>
            <person name="Vilella A.J."/>
            <person name="Villasante A."/>
            <person name="Walenz B."/>
            <person name="Wang J."/>
            <person name="Wasserman M."/>
            <person name="Watts T."/>
            <person name="Wilson D."/>
            <person name="Wilson R.K."/>
            <person name="Wing R.A."/>
            <person name="Wolfner M.F."/>
            <person name="Wong A."/>
            <person name="Wong G.K."/>
            <person name="Wu C.I."/>
            <person name="Wu G."/>
            <person name="Yamamoto D."/>
            <person name="Yang H.P."/>
            <person name="Yang S.P."/>
            <person name="Yorke J.A."/>
            <person name="Yoshida K."/>
            <person name="Zdobnov E."/>
            <person name="Zhang P."/>
            <person name="Zhang Y."/>
            <person name="Zimin A.V."/>
            <person name="Baldwin J."/>
            <person name="Abdouelleil A."/>
            <person name="Abdulkadir J."/>
            <person name="Abebe A."/>
            <person name="Abera B."/>
            <person name="Abreu J."/>
            <person name="Acer S.C."/>
            <person name="Aftuck L."/>
            <person name="Alexander A."/>
            <person name="An P."/>
            <person name="Anderson E."/>
            <person name="Anderson S."/>
            <person name="Arachi H."/>
            <person name="Azer M."/>
            <person name="Bachantsang P."/>
            <person name="Barry A."/>
            <person name="Bayul T."/>
            <person name="Berlin A."/>
            <person name="Bessette D."/>
            <person name="Bloom T."/>
            <person name="Blye J."/>
            <person name="Boguslavskiy L."/>
            <person name="Bonnet C."/>
            <person name="Boukhgalter B."/>
            <person name="Bourzgui I."/>
            <person name="Brown A."/>
            <person name="Cahill P."/>
            <person name="Channer S."/>
            <person name="Cheshatsang Y."/>
            <person name="Chuda L."/>
            <person name="Citroen M."/>
            <person name="Collymore A."/>
            <person name="Cooke P."/>
            <person name="Costello M."/>
            <person name="D'Aco K."/>
            <person name="Daza R."/>
            <person name="De Haan G."/>
            <person name="DeGray S."/>
            <person name="DeMaso C."/>
            <person name="Dhargay N."/>
            <person name="Dooley K."/>
            <person name="Dooley E."/>
            <person name="Doricent M."/>
            <person name="Dorje P."/>
            <person name="Dorjee K."/>
            <person name="Dupes A."/>
            <person name="Elong R."/>
            <person name="Falk J."/>
            <person name="Farina A."/>
            <person name="Faro S."/>
            <person name="Ferguson D."/>
            <person name="Fisher S."/>
            <person name="Foley C.D."/>
            <person name="Franke A."/>
            <person name="Friedrich D."/>
            <person name="Gadbois L."/>
            <person name="Gearin G."/>
            <person name="Gearin C.R."/>
            <person name="Giannoukos G."/>
            <person name="Goode T."/>
            <person name="Graham J."/>
            <person name="Grandbois E."/>
            <person name="Grewal S."/>
            <person name="Gyaltsen K."/>
            <person name="Hafez N."/>
            <person name="Hagos B."/>
            <person name="Hall J."/>
            <person name="Henson C."/>
            <person name="Hollinger A."/>
            <person name="Honan T."/>
            <person name="Huard M.D."/>
            <person name="Hughes L."/>
            <person name="Hurhula B."/>
            <person name="Husby M.E."/>
            <person name="Kamat A."/>
            <person name="Kanga B."/>
            <person name="Kashin S."/>
            <person name="Khazanovich D."/>
            <person name="Kisner P."/>
            <person name="Lance K."/>
            <person name="Lara M."/>
            <person name="Lee W."/>
            <person name="Lennon N."/>
            <person name="Letendre F."/>
            <person name="LeVine R."/>
            <person name="Lipovsky A."/>
            <person name="Liu X."/>
            <person name="Liu J."/>
            <person name="Liu S."/>
            <person name="Lokyitsang T."/>
            <person name="Lokyitsang Y."/>
            <person name="Lubonja R."/>
            <person name="Lui A."/>
            <person name="MacDonald P."/>
            <person name="Magnisalis V."/>
            <person name="Maru K."/>
            <person name="Matthews C."/>
            <person name="McCusker W."/>
            <person name="McDonough S."/>
            <person name="Mehta T."/>
            <person name="Meldrim J."/>
            <person name="Meneus L."/>
            <person name="Mihai O."/>
            <person name="Mihalev A."/>
            <person name="Mihova T."/>
            <person name="Mittelman R."/>
            <person name="Mlenga V."/>
            <person name="Montmayeur A."/>
            <person name="Mulrain L."/>
            <person name="Navidi A."/>
            <person name="Naylor J."/>
            <person name="Negash T."/>
            <person name="Nguyen T."/>
            <person name="Nguyen N."/>
            <person name="Nicol R."/>
            <person name="Norbu C."/>
            <person name="Norbu N."/>
            <person name="Novod N."/>
            <person name="O'Neill B."/>
            <person name="Osman S."/>
            <person name="Markiewicz E."/>
            <person name="Oyono O.L."/>
            <person name="Patti C."/>
            <person name="Phunkhang P."/>
            <person name="Pierre F."/>
            <person name="Priest M."/>
            <person name="Raghuraman S."/>
            <person name="Rege F."/>
            <person name="Reyes R."/>
            <person name="Rise C."/>
            <person name="Rogov P."/>
            <person name="Ross K."/>
            <person name="Ryan E."/>
            <person name="Settipalli S."/>
            <person name="Shea T."/>
            <person name="Sherpa N."/>
            <person name="Shi L."/>
            <person name="Shih D."/>
            <person name="Sparrow T."/>
            <person name="Spaulding J."/>
            <person name="Stalker J."/>
            <person name="Stange-Thomann N."/>
            <person name="Stavropoulos S."/>
            <person name="Stone C."/>
            <person name="Strader C."/>
            <person name="Tesfaye S."/>
            <person name="Thomson T."/>
            <person name="Thoulutsang Y."/>
            <person name="Thoulutsang D."/>
            <person name="Topham K."/>
            <person name="Topping I."/>
            <person name="Tsamla T."/>
            <person name="Vassiliev H."/>
            <person name="Vo A."/>
            <person name="Wangchuk T."/>
            <person name="Wangdi T."/>
            <person name="Weiand M."/>
            <person name="Wilkinson J."/>
            <person name="Wilson A."/>
            <person name="Yadav S."/>
            <person name="Young G."/>
            <person name="Yu Q."/>
            <person name="Zembek L."/>
            <person name="Zhong D."/>
            <person name="Zimmer A."/>
            <person name="Zwirko Z."/>
            <person name="Jaffe D.B."/>
            <person name="Alvarez P."/>
            <person name="Brockman W."/>
            <person name="Butler J."/>
            <person name="Chin C."/>
            <person name="Gnerre S."/>
            <person name="Grabherr M."/>
            <person name="Kleber M."/>
            <person name="Mauceli E."/>
            <person name="MacCallum I."/>
        </authorList>
    </citation>
    <scope>NUCLEOTIDE SEQUENCE [LARGE SCALE GENOMIC DNA]</scope>
    <source>
        <strain evidence="5">MSH-3 / Tucson 14011-0111.49</strain>
    </source>
</reference>
<feature type="region of interest" description="Disordered" evidence="2">
    <location>
        <begin position="152"/>
        <end position="174"/>
    </location>
</feature>
<dbReference type="InterPro" id="IPR014720">
    <property type="entry name" value="dsRBD_dom"/>
</dbReference>
<dbReference type="SUPFAM" id="SSF54768">
    <property type="entry name" value="dsRNA-binding domain-like"/>
    <property type="match status" value="1"/>
</dbReference>
<evidence type="ECO:0000313" key="4">
    <source>
        <dbReference type="EMBL" id="EDW27044.1"/>
    </source>
</evidence>
<name>B4GWG0_DROPE</name>
<keyword evidence="1" id="KW-0694">RNA-binding</keyword>
<proteinExistence type="predicted"/>
<evidence type="ECO:0000256" key="2">
    <source>
        <dbReference type="SAM" id="MobiDB-lite"/>
    </source>
</evidence>
<organism evidence="5">
    <name type="scientific">Drosophila persimilis</name>
    <name type="common">Fruit fly</name>
    <dbReference type="NCBI Taxonomy" id="7234"/>
    <lineage>
        <taxon>Eukaryota</taxon>
        <taxon>Metazoa</taxon>
        <taxon>Ecdysozoa</taxon>
        <taxon>Arthropoda</taxon>
        <taxon>Hexapoda</taxon>
        <taxon>Insecta</taxon>
        <taxon>Pterygota</taxon>
        <taxon>Neoptera</taxon>
        <taxon>Endopterygota</taxon>
        <taxon>Diptera</taxon>
        <taxon>Brachycera</taxon>
        <taxon>Muscomorpha</taxon>
        <taxon>Ephydroidea</taxon>
        <taxon>Drosophilidae</taxon>
        <taxon>Drosophila</taxon>
        <taxon>Sophophora</taxon>
    </lineage>
</organism>
<gene>
    <name evidence="4" type="primary">Dper\GL16448</name>
    <name evidence="4" type="ORF">Dper_GL16448</name>
</gene>
<accession>B4GWG0</accession>
<dbReference type="OMA" id="CVKTNWP"/>
<evidence type="ECO:0000313" key="5">
    <source>
        <dbReference type="Proteomes" id="UP000008744"/>
    </source>
</evidence>
<protein>
    <submittedName>
        <fullName evidence="4">GL16448</fullName>
    </submittedName>
</protein>
<dbReference type="EMBL" id="CH479194">
    <property type="protein sequence ID" value="EDW27044.1"/>
    <property type="molecule type" value="Genomic_DNA"/>
</dbReference>
<dbReference type="PhylomeDB" id="B4GWG0"/>